<comment type="caution">
    <text evidence="5">The sequence shown here is derived from an EMBL/GenBank/DDBJ whole genome shotgun (WGS) entry which is preliminary data.</text>
</comment>
<feature type="binding site" evidence="3">
    <location>
        <position position="21"/>
    </location>
    <ligand>
        <name>Zn(2+)</name>
        <dbReference type="ChEBI" id="CHEBI:29105"/>
    </ligand>
</feature>
<evidence type="ECO:0000256" key="3">
    <source>
        <dbReference type="HAMAP-Rule" id="MF_00649"/>
    </source>
</evidence>
<dbReference type="GO" id="GO:0008270">
    <property type="term" value="F:zinc ion binding"/>
    <property type="evidence" value="ECO:0007669"/>
    <property type="project" value="UniProtKB-UniRule"/>
</dbReference>
<dbReference type="Gene3D" id="3.30.50.10">
    <property type="entry name" value="Erythroid Transcription Factor GATA-1, subunit A"/>
    <property type="match status" value="1"/>
</dbReference>
<evidence type="ECO:0000313" key="6">
    <source>
        <dbReference type="Proteomes" id="UP000325255"/>
    </source>
</evidence>
<comment type="cofactor">
    <cofactor evidence="3">
        <name>Zn(2+)</name>
        <dbReference type="ChEBI" id="CHEBI:29105"/>
    </cofactor>
    <text evidence="3">Binds 1 zinc ion.</text>
</comment>
<feature type="compositionally biased region" description="Acidic residues" evidence="4">
    <location>
        <begin position="60"/>
        <end position="72"/>
    </location>
</feature>
<sequence>MTEPPFSRSSVGPAQGVASPCPLCGKPAQPKFRPFCSARCADIDLGRWFNESYRIPAQEPSEERDESSDLPG</sequence>
<feature type="region of interest" description="Disordered" evidence="4">
    <location>
        <begin position="1"/>
        <end position="20"/>
    </location>
</feature>
<name>A0A5M6J583_9PROT</name>
<dbReference type="GO" id="GO:0008657">
    <property type="term" value="F:DNA topoisomerase type II (double strand cut, ATP-hydrolyzing) inhibitor activity"/>
    <property type="evidence" value="ECO:0007669"/>
    <property type="project" value="UniProtKB-UniRule"/>
</dbReference>
<keyword evidence="1 3" id="KW-0479">Metal-binding</keyword>
<feature type="binding site" evidence="3">
    <location>
        <position position="36"/>
    </location>
    <ligand>
        <name>Zn(2+)</name>
        <dbReference type="ChEBI" id="CHEBI:29105"/>
    </ligand>
</feature>
<comment type="function">
    <text evidence="3">Inhibits all the catalytic activities of DNA gyrase by preventing its interaction with DNA. Acts by binding directly to the C-terminal domain of GyrB, which probably disrupts DNA binding by the gyrase.</text>
</comment>
<dbReference type="Proteomes" id="UP000325255">
    <property type="component" value="Unassembled WGS sequence"/>
</dbReference>
<feature type="binding site" evidence="3">
    <location>
        <position position="40"/>
    </location>
    <ligand>
        <name>Zn(2+)</name>
        <dbReference type="ChEBI" id="CHEBI:29105"/>
    </ligand>
</feature>
<dbReference type="Pfam" id="PF03884">
    <property type="entry name" value="YacG"/>
    <property type="match status" value="1"/>
</dbReference>
<evidence type="ECO:0000313" key="5">
    <source>
        <dbReference type="EMBL" id="KAA5614758.1"/>
    </source>
</evidence>
<dbReference type="OrthoDB" id="9809663at2"/>
<comment type="similarity">
    <text evidence="3">Belongs to the DNA gyrase inhibitor YacG family.</text>
</comment>
<keyword evidence="2 3" id="KW-0862">Zinc</keyword>
<keyword evidence="6" id="KW-1185">Reference proteome</keyword>
<dbReference type="InterPro" id="IPR005584">
    <property type="entry name" value="DNA_gyrase_inhibitor_YacG"/>
</dbReference>
<dbReference type="RefSeq" id="WP_150038611.1">
    <property type="nucleotide sequence ID" value="NZ_OW485601.1"/>
</dbReference>
<gene>
    <name evidence="3" type="primary">yacG</name>
    <name evidence="5" type="ORF">F1189_01140</name>
</gene>
<dbReference type="HAMAP" id="MF_00649">
    <property type="entry name" value="DNA_gyrase_inhibitor_YacG"/>
    <property type="match status" value="1"/>
</dbReference>
<comment type="subunit">
    <text evidence="3">Interacts with GyrB.</text>
</comment>
<feature type="binding site" evidence="3">
    <location>
        <position position="24"/>
    </location>
    <ligand>
        <name>Zn(2+)</name>
        <dbReference type="ChEBI" id="CHEBI:29105"/>
    </ligand>
</feature>
<dbReference type="GO" id="GO:0006355">
    <property type="term" value="P:regulation of DNA-templated transcription"/>
    <property type="evidence" value="ECO:0007669"/>
    <property type="project" value="InterPro"/>
</dbReference>
<accession>A0A5M6J583</accession>
<protein>
    <recommendedName>
        <fullName evidence="3">DNA gyrase inhibitor YacG</fullName>
    </recommendedName>
</protein>
<organism evidence="5 6">
    <name type="scientific">Rhodovastum atsumiense</name>
    <dbReference type="NCBI Taxonomy" id="504468"/>
    <lineage>
        <taxon>Bacteria</taxon>
        <taxon>Pseudomonadati</taxon>
        <taxon>Pseudomonadota</taxon>
        <taxon>Alphaproteobacteria</taxon>
        <taxon>Acetobacterales</taxon>
        <taxon>Acetobacteraceae</taxon>
        <taxon>Rhodovastum</taxon>
    </lineage>
</organism>
<dbReference type="PANTHER" id="PTHR36150:SF1">
    <property type="entry name" value="DNA GYRASE INHIBITOR YACG"/>
    <property type="match status" value="1"/>
</dbReference>
<feature type="region of interest" description="Disordered" evidence="4">
    <location>
        <begin position="53"/>
        <end position="72"/>
    </location>
</feature>
<dbReference type="PANTHER" id="PTHR36150">
    <property type="entry name" value="DNA GYRASE INHIBITOR YACG"/>
    <property type="match status" value="1"/>
</dbReference>
<evidence type="ECO:0000256" key="1">
    <source>
        <dbReference type="ARBA" id="ARBA00022723"/>
    </source>
</evidence>
<proteinExistence type="inferred from homology"/>
<dbReference type="EMBL" id="VWPK01000001">
    <property type="protein sequence ID" value="KAA5614758.1"/>
    <property type="molecule type" value="Genomic_DNA"/>
</dbReference>
<evidence type="ECO:0000256" key="4">
    <source>
        <dbReference type="SAM" id="MobiDB-lite"/>
    </source>
</evidence>
<evidence type="ECO:0000256" key="2">
    <source>
        <dbReference type="ARBA" id="ARBA00022833"/>
    </source>
</evidence>
<dbReference type="InterPro" id="IPR013088">
    <property type="entry name" value="Znf_NHR/GATA"/>
</dbReference>
<reference evidence="5 6" key="1">
    <citation type="submission" date="2019-09" db="EMBL/GenBank/DDBJ databases">
        <title>Genome sequence of Rhodovastum atsumiense, a diverse member of the Acetobacteraceae family of non-sulfur purple photosynthetic bacteria.</title>
        <authorList>
            <person name="Meyer T."/>
            <person name="Kyndt J."/>
        </authorList>
    </citation>
    <scope>NUCLEOTIDE SEQUENCE [LARGE SCALE GENOMIC DNA]</scope>
    <source>
        <strain evidence="5 6">DSM 21279</strain>
    </source>
</reference>
<dbReference type="AlphaFoldDB" id="A0A5M6J583"/>
<dbReference type="SUPFAM" id="SSF57716">
    <property type="entry name" value="Glucocorticoid receptor-like (DNA-binding domain)"/>
    <property type="match status" value="1"/>
</dbReference>